<organism evidence="2 3">
    <name type="scientific">Streptomyces acidicola</name>
    <dbReference type="NCBI Taxonomy" id="2596892"/>
    <lineage>
        <taxon>Bacteria</taxon>
        <taxon>Bacillati</taxon>
        <taxon>Actinomycetota</taxon>
        <taxon>Actinomycetes</taxon>
        <taxon>Kitasatosporales</taxon>
        <taxon>Streptomycetaceae</taxon>
        <taxon>Streptomyces</taxon>
    </lineage>
</organism>
<evidence type="ECO:0000313" key="2">
    <source>
        <dbReference type="EMBL" id="MPY49008.1"/>
    </source>
</evidence>
<name>A0A5N8WR37_9ACTN</name>
<gene>
    <name evidence="2" type="ORF">FPZ41_10670</name>
</gene>
<feature type="transmembrane region" description="Helical" evidence="1">
    <location>
        <begin position="307"/>
        <end position="329"/>
    </location>
</feature>
<reference evidence="2 3" key="1">
    <citation type="submission" date="2019-09" db="EMBL/GenBank/DDBJ databases">
        <authorList>
            <person name="Duangmal K."/>
            <person name="Teo W.F.A."/>
            <person name="Lipun K."/>
        </authorList>
    </citation>
    <scope>NUCLEOTIDE SEQUENCE [LARGE SCALE GENOMIC DNA]</scope>
    <source>
        <strain evidence="2 3">K1PN6</strain>
    </source>
</reference>
<keyword evidence="3" id="KW-1185">Reference proteome</keyword>
<proteinExistence type="predicted"/>
<evidence type="ECO:0000313" key="3">
    <source>
        <dbReference type="Proteomes" id="UP000373149"/>
    </source>
</evidence>
<comment type="caution">
    <text evidence="2">The sequence shown here is derived from an EMBL/GenBank/DDBJ whole genome shotgun (WGS) entry which is preliminary data.</text>
</comment>
<dbReference type="EMBL" id="VMNX01000027">
    <property type="protein sequence ID" value="MPY49008.1"/>
    <property type="molecule type" value="Genomic_DNA"/>
</dbReference>
<protein>
    <submittedName>
        <fullName evidence="2">Uncharacterized protein</fullName>
    </submittedName>
</protein>
<dbReference type="AlphaFoldDB" id="A0A5N8WR37"/>
<dbReference type="Proteomes" id="UP000373149">
    <property type="component" value="Unassembled WGS sequence"/>
</dbReference>
<sequence>MALVLPLALGVGAPTPTGKAAEIASSGAVVRALPVESVRDVVRDRHRNGSTYHCTVTVLLPPADGAGSGRRVAFRSQWPDPAVVGGKAYVAYAPDRPELGAVGDNDRADVDRQLSGRAMSNWWTWILGSGWLFLIGVLLFVHLTSRRDQQFPRRLRGNERVLRASISGYDGHGAGKAHICLDTSKGPVKLHVHGDNARYVDTVGRAEGHLVWAPDRNRHGGRKGPHRTGAVFISDAGWFIPGGLAPEYEESARAKAGHQASVGSTGERRLLDLGGGWILSIPNRLMNVLLLWTLCVVALALPVPSAAWRLVVAIAGTVGLLVYGLYVVVSQDTAARRQLSTGQGATGSAP</sequence>
<accession>A0A5N8WR37</accession>
<feature type="transmembrane region" description="Helical" evidence="1">
    <location>
        <begin position="285"/>
        <end position="301"/>
    </location>
</feature>
<keyword evidence="1" id="KW-0472">Membrane</keyword>
<evidence type="ECO:0000256" key="1">
    <source>
        <dbReference type="SAM" id="Phobius"/>
    </source>
</evidence>
<keyword evidence="1" id="KW-0812">Transmembrane</keyword>
<keyword evidence="1" id="KW-1133">Transmembrane helix</keyword>
<feature type="transmembrane region" description="Helical" evidence="1">
    <location>
        <begin position="122"/>
        <end position="144"/>
    </location>
</feature>